<dbReference type="EMBL" id="JAABLP010000002">
    <property type="protein sequence ID" value="NBN63134.1"/>
    <property type="molecule type" value="Genomic_DNA"/>
</dbReference>
<dbReference type="RefSeq" id="WP_161674804.1">
    <property type="nucleotide sequence ID" value="NZ_JAABLP010000002.1"/>
</dbReference>
<reference evidence="1 2" key="1">
    <citation type="submission" date="2020-01" db="EMBL/GenBank/DDBJ databases">
        <authorList>
            <person name="Peng S.Y."/>
            <person name="Li J."/>
            <person name="Wang M."/>
            <person name="Wang L."/>
            <person name="Wang C.Q."/>
            <person name="Wang J.R."/>
        </authorList>
    </citation>
    <scope>NUCLEOTIDE SEQUENCE [LARGE SCALE GENOMIC DNA]</scope>
    <source>
        <strain evidence="1 2">XCT-34</strain>
    </source>
</reference>
<proteinExistence type="predicted"/>
<dbReference type="SUPFAM" id="SSF159245">
    <property type="entry name" value="AttH-like"/>
    <property type="match status" value="1"/>
</dbReference>
<comment type="caution">
    <text evidence="1">The sequence shown here is derived from an EMBL/GenBank/DDBJ whole genome shotgun (WGS) entry which is preliminary data.</text>
</comment>
<sequence>MIVFIGSVFSPYYHWSGRRAPENHVAVNVALYGGRRQAWAMTERSRQALARKADRLVIGRSSLATSETGLTLDFDEIALPWPGQRLWPARIRGRLTLAPALASGCGNARSFDLDPAGHHIWMPVFPRARITVESDSFPEGGWQGEAYHDFNAGDRPLETDFLGWDWARGVDDAGVTRIVYDAVLRDGGSRRLGLVAGPAGTLEAFDLPDRQSLPRGGWGVRGGIPCDGPGAPERLRKLEDTPFYTRSLVRTQLQGTDVSMVHETLDCRRLSSPVVRLMLPFRMPRAPGHVA</sequence>
<gene>
    <name evidence="1" type="ORF">GWI71_05520</name>
</gene>
<organism evidence="1 2">
    <name type="scientific">Pannonibacter tanglangensis</name>
    <dbReference type="NCBI Taxonomy" id="2750084"/>
    <lineage>
        <taxon>Bacteria</taxon>
        <taxon>Pseudomonadati</taxon>
        <taxon>Pseudomonadota</taxon>
        <taxon>Alphaproteobacteria</taxon>
        <taxon>Hyphomicrobiales</taxon>
        <taxon>Stappiaceae</taxon>
        <taxon>Pannonibacter</taxon>
    </lineage>
</organism>
<protein>
    <submittedName>
        <fullName evidence="1">Carotenoid 1,2-hydratase</fullName>
    </submittedName>
</protein>
<dbReference type="Proteomes" id="UP000541347">
    <property type="component" value="Unassembled WGS sequence"/>
</dbReference>
<dbReference type="CDD" id="cd21471">
    <property type="entry name" value="CrtC-like"/>
    <property type="match status" value="1"/>
</dbReference>
<evidence type="ECO:0000313" key="1">
    <source>
        <dbReference type="EMBL" id="NBN63134.1"/>
    </source>
</evidence>
<evidence type="ECO:0000313" key="2">
    <source>
        <dbReference type="Proteomes" id="UP000541347"/>
    </source>
</evidence>
<name>A0ABW9ZJ97_9HYPH</name>
<accession>A0ABW9ZJ97</accession>
<keyword evidence="2" id="KW-1185">Reference proteome</keyword>